<evidence type="ECO:0000313" key="2">
    <source>
        <dbReference type="EMBL" id="MCX2801982.1"/>
    </source>
</evidence>
<dbReference type="AlphaFoldDB" id="A0AB35HYV2"/>
<sequence>MLYRPLSRVFSLTAALLAAAAPLAAEAPKKYSQAQDMAYGAVLYEYFQGNYFDALSTLLVARERDAIKVHSDNAALIEGGISLGFGLRQRAATLFEQQLQNSDGDSETDARLRRVAWQKLAELNYLQGDWPLAAEQLQKSGAASESGLELNLALRRGDFAAAEVALKAKSLSLEQRVLGNINLAAALAREGQLSAAAARYTQAAKLARRGDDSEEMRVLADKAYTGAGYAYALQEQHSEAMEAFRQVRLQTPWARRALLGLGWSAINSGQYKAAVDALQYLVDNHGDSAAAREAMVALPYSYEQLQRPGNALAAYHSAEQHYHAVLTELEQLQNSIASTEFAAADGVAQRYGWLQLAEAPPLVQDNRRYLRPILQSDKFQLRLSELRDLRQLSQVIEAWQEKLPHFAHLIDARAQRHQTIVENYHSAQFDQQMQIAEQQYHQLDEFLGRIEKDRDGLALLAAQDSEMLSLLRRAEENYKVLEKAGRARESQGKTLARARGILLWQASEDYHHNLWQQRKQLLKLDEQLHQAERQRRNTDLVARRAPQLNRLHAQVSEAGPQLSAQRAAITRAADLIEASIRKDVIAELQRERTQVQQYMAHSRLAIARLQDAAMQAGPAAETQEGGEDE</sequence>
<feature type="chain" id="PRO_5044319168" description="Tetratricopeptide repeat-containing protein" evidence="1">
    <location>
        <begin position="21"/>
        <end position="629"/>
    </location>
</feature>
<comment type="caution">
    <text evidence="2">The sequence shown here is derived from an EMBL/GenBank/DDBJ whole genome shotgun (WGS) entry which is preliminary data.</text>
</comment>
<reference evidence="2" key="1">
    <citation type="submission" date="2022-11" db="EMBL/GenBank/DDBJ databases">
        <title>Chitin-degrading and fungicidal potential of chitinolytic bacterial strains from marine environment of the Pacific Ocean regions.</title>
        <authorList>
            <person name="Pentekhina I."/>
            <person name="Nedashkovskaya O."/>
            <person name="Seitkalieva A."/>
            <person name="Podvolotskaya A."/>
            <person name="Tekutyeva L."/>
            <person name="Balabanova L."/>
        </authorList>
    </citation>
    <scope>NUCLEOTIDE SEQUENCE</scope>
    <source>
        <strain evidence="2">KMM 6838</strain>
    </source>
</reference>
<accession>A0AB35HYV2</accession>
<evidence type="ECO:0008006" key="4">
    <source>
        <dbReference type="Google" id="ProtNLM"/>
    </source>
</evidence>
<dbReference type="SUPFAM" id="SSF48452">
    <property type="entry name" value="TPR-like"/>
    <property type="match status" value="2"/>
</dbReference>
<evidence type="ECO:0000256" key="1">
    <source>
        <dbReference type="SAM" id="SignalP"/>
    </source>
</evidence>
<proteinExistence type="predicted"/>
<evidence type="ECO:0000313" key="3">
    <source>
        <dbReference type="Proteomes" id="UP001209730"/>
    </source>
</evidence>
<keyword evidence="1" id="KW-0732">Signal</keyword>
<organism evidence="2 3">
    <name type="scientific">Microbulbifer thermotolerans</name>
    <dbReference type="NCBI Taxonomy" id="252514"/>
    <lineage>
        <taxon>Bacteria</taxon>
        <taxon>Pseudomonadati</taxon>
        <taxon>Pseudomonadota</taxon>
        <taxon>Gammaproteobacteria</taxon>
        <taxon>Cellvibrionales</taxon>
        <taxon>Microbulbiferaceae</taxon>
        <taxon>Microbulbifer</taxon>
    </lineage>
</organism>
<dbReference type="InterPro" id="IPR011990">
    <property type="entry name" value="TPR-like_helical_dom_sf"/>
</dbReference>
<protein>
    <recommendedName>
        <fullName evidence="4">Tetratricopeptide repeat-containing protein</fullName>
    </recommendedName>
</protein>
<dbReference type="RefSeq" id="WP_266066091.1">
    <property type="nucleotide sequence ID" value="NZ_JAPHQB010000012.1"/>
</dbReference>
<feature type="signal peptide" evidence="1">
    <location>
        <begin position="1"/>
        <end position="20"/>
    </location>
</feature>
<dbReference type="Proteomes" id="UP001209730">
    <property type="component" value="Unassembled WGS sequence"/>
</dbReference>
<name>A0AB35HYV2_MICTH</name>
<dbReference type="Gene3D" id="1.25.40.10">
    <property type="entry name" value="Tetratricopeptide repeat domain"/>
    <property type="match status" value="2"/>
</dbReference>
<gene>
    <name evidence="2" type="ORF">OQJ68_09305</name>
</gene>
<dbReference type="EMBL" id="JAPHQB010000012">
    <property type="protein sequence ID" value="MCX2801982.1"/>
    <property type="molecule type" value="Genomic_DNA"/>
</dbReference>